<accession>A0A5C6M2M6</accession>
<evidence type="ECO:0000313" key="2">
    <source>
        <dbReference type="Proteomes" id="UP000321083"/>
    </source>
</evidence>
<keyword evidence="2" id="KW-1185">Reference proteome</keyword>
<proteinExistence type="predicted"/>
<dbReference type="AlphaFoldDB" id="A0A5C6M2M6"/>
<comment type="caution">
    <text evidence="1">The sequence shown here is derived from an EMBL/GenBank/DDBJ whole genome shotgun (WGS) entry which is preliminary data.</text>
</comment>
<organism evidence="1 2">
    <name type="scientific">Planctomyces bekefii</name>
    <dbReference type="NCBI Taxonomy" id="1653850"/>
    <lineage>
        <taxon>Bacteria</taxon>
        <taxon>Pseudomonadati</taxon>
        <taxon>Planctomycetota</taxon>
        <taxon>Planctomycetia</taxon>
        <taxon>Planctomycetales</taxon>
        <taxon>Planctomycetaceae</taxon>
        <taxon>Planctomyces</taxon>
    </lineage>
</organism>
<reference evidence="1 2" key="1">
    <citation type="submission" date="2019-08" db="EMBL/GenBank/DDBJ databases">
        <title>100 year-old enigma solved: identification of Planctomyces bekefii, the type genus and species of the phylum Planctomycetes.</title>
        <authorList>
            <person name="Svetlana D.N."/>
            <person name="Overmann J."/>
        </authorList>
    </citation>
    <scope>NUCLEOTIDE SEQUENCE [LARGE SCALE GENOMIC DNA]</scope>
    <source>
        <strain evidence="1">Phe10_nw2017</strain>
    </source>
</reference>
<evidence type="ECO:0000313" key="1">
    <source>
        <dbReference type="EMBL" id="TWW08898.1"/>
    </source>
</evidence>
<gene>
    <name evidence="1" type="ORF">E3A20_19720</name>
</gene>
<reference evidence="1 2" key="2">
    <citation type="submission" date="2019-08" db="EMBL/GenBank/DDBJ databases">
        <authorList>
            <person name="Henke P."/>
        </authorList>
    </citation>
    <scope>NUCLEOTIDE SEQUENCE [LARGE SCALE GENOMIC DNA]</scope>
    <source>
        <strain evidence="1">Phe10_nw2017</strain>
    </source>
</reference>
<sequence>MPDAKVLYSELHKLLCAGILRRKVGGDRGLPFRGQLIPLPGLDFSNQTMGPKQPIL</sequence>
<feature type="non-terminal residue" evidence="1">
    <location>
        <position position="56"/>
    </location>
</feature>
<dbReference type="EMBL" id="SRHE01000461">
    <property type="protein sequence ID" value="TWW08898.1"/>
    <property type="molecule type" value="Genomic_DNA"/>
</dbReference>
<protein>
    <submittedName>
        <fullName evidence="1">Uncharacterized protein</fullName>
    </submittedName>
</protein>
<dbReference type="Proteomes" id="UP000321083">
    <property type="component" value="Unassembled WGS sequence"/>
</dbReference>
<name>A0A5C6M2M6_9PLAN</name>